<evidence type="ECO:0000313" key="2">
    <source>
        <dbReference type="EMBL" id="CAJ0579107.1"/>
    </source>
</evidence>
<organism evidence="2 3">
    <name type="scientific">Mesorhabditis spiculigera</name>
    <dbReference type="NCBI Taxonomy" id="96644"/>
    <lineage>
        <taxon>Eukaryota</taxon>
        <taxon>Metazoa</taxon>
        <taxon>Ecdysozoa</taxon>
        <taxon>Nematoda</taxon>
        <taxon>Chromadorea</taxon>
        <taxon>Rhabditida</taxon>
        <taxon>Rhabditina</taxon>
        <taxon>Rhabditomorpha</taxon>
        <taxon>Rhabditoidea</taxon>
        <taxon>Rhabditidae</taxon>
        <taxon>Mesorhabditinae</taxon>
        <taxon>Mesorhabditis</taxon>
    </lineage>
</organism>
<evidence type="ECO:0000313" key="3">
    <source>
        <dbReference type="Proteomes" id="UP001177023"/>
    </source>
</evidence>
<feature type="compositionally biased region" description="Polar residues" evidence="1">
    <location>
        <begin position="189"/>
        <end position="201"/>
    </location>
</feature>
<sequence length="261" mass="29929">MKPKKQAKNKNPLSPPHIHHFNNCHLPLPTKHQQQGMASPIKEHKSVHSMASPNKKQSPNNAQRQKKGFLKRLKQNFKLNRPLPLPNAKKKKFRTEVELLSNAMRSPIITPKKKGFTQIILASDLQKSPLRKNHALSPTRIKGMNFLEIDLSDQPSTSGANFSPRRSKRIESIPGTSRESTPVDAIDTNDPNGPSMENSNPPFWKVERLSPEWDREEADCCDLKFISTLHIKPEKEEHKERKKHHRQNQSQTTKYGFVKSQ</sequence>
<feature type="region of interest" description="Disordered" evidence="1">
    <location>
        <begin position="152"/>
        <end position="204"/>
    </location>
</feature>
<proteinExistence type="predicted"/>
<feature type="compositionally biased region" description="Polar residues" evidence="1">
    <location>
        <begin position="248"/>
        <end position="261"/>
    </location>
</feature>
<dbReference type="AlphaFoldDB" id="A0AA36G4S8"/>
<feature type="compositionally biased region" description="Polar residues" evidence="1">
    <location>
        <begin position="49"/>
        <end position="63"/>
    </location>
</feature>
<keyword evidence="3" id="KW-1185">Reference proteome</keyword>
<dbReference type="Proteomes" id="UP001177023">
    <property type="component" value="Unassembled WGS sequence"/>
</dbReference>
<feature type="region of interest" description="Disordered" evidence="1">
    <location>
        <begin position="1"/>
        <end position="65"/>
    </location>
</feature>
<feature type="non-terminal residue" evidence="2">
    <location>
        <position position="261"/>
    </location>
</feature>
<feature type="region of interest" description="Disordered" evidence="1">
    <location>
        <begin position="231"/>
        <end position="261"/>
    </location>
</feature>
<protein>
    <submittedName>
        <fullName evidence="2">Uncharacterized protein</fullName>
    </submittedName>
</protein>
<evidence type="ECO:0000256" key="1">
    <source>
        <dbReference type="SAM" id="MobiDB-lite"/>
    </source>
</evidence>
<comment type="caution">
    <text evidence="2">The sequence shown here is derived from an EMBL/GenBank/DDBJ whole genome shotgun (WGS) entry which is preliminary data.</text>
</comment>
<name>A0AA36G4S8_9BILA</name>
<dbReference type="EMBL" id="CATQJA010002655">
    <property type="protein sequence ID" value="CAJ0579107.1"/>
    <property type="molecule type" value="Genomic_DNA"/>
</dbReference>
<accession>A0AA36G4S8</accession>
<gene>
    <name evidence="2" type="ORF">MSPICULIGERA_LOCUS17338</name>
</gene>
<reference evidence="2" key="1">
    <citation type="submission" date="2023-06" db="EMBL/GenBank/DDBJ databases">
        <authorList>
            <person name="Delattre M."/>
        </authorList>
    </citation>
    <scope>NUCLEOTIDE SEQUENCE</scope>
    <source>
        <strain evidence="2">AF72</strain>
    </source>
</reference>